<feature type="non-terminal residue" evidence="1">
    <location>
        <position position="1"/>
    </location>
</feature>
<evidence type="ECO:0000313" key="1">
    <source>
        <dbReference type="EMBL" id="GBL61836.1"/>
    </source>
</evidence>
<dbReference type="Proteomes" id="UP000499080">
    <property type="component" value="Unassembled WGS sequence"/>
</dbReference>
<proteinExistence type="predicted"/>
<name>A0A4Y1ZPL3_ARAVE</name>
<evidence type="ECO:0000313" key="2">
    <source>
        <dbReference type="Proteomes" id="UP000499080"/>
    </source>
</evidence>
<protein>
    <submittedName>
        <fullName evidence="1">Uncharacterized protein</fullName>
    </submittedName>
</protein>
<organism evidence="1 2">
    <name type="scientific">Araneus ventricosus</name>
    <name type="common">Orbweaver spider</name>
    <name type="synonym">Epeira ventricosa</name>
    <dbReference type="NCBI Taxonomy" id="182803"/>
    <lineage>
        <taxon>Eukaryota</taxon>
        <taxon>Metazoa</taxon>
        <taxon>Ecdysozoa</taxon>
        <taxon>Arthropoda</taxon>
        <taxon>Chelicerata</taxon>
        <taxon>Arachnida</taxon>
        <taxon>Araneae</taxon>
        <taxon>Araneomorphae</taxon>
        <taxon>Entelegynae</taxon>
        <taxon>Araneoidea</taxon>
        <taxon>Araneidae</taxon>
        <taxon>Araneus</taxon>
    </lineage>
</organism>
<keyword evidence="2" id="KW-1185">Reference proteome</keyword>
<comment type="caution">
    <text evidence="1">The sequence shown here is derived from an EMBL/GenBank/DDBJ whole genome shotgun (WGS) entry which is preliminary data.</text>
</comment>
<accession>A0A4Y1ZPL3</accession>
<dbReference type="EMBL" id="BGPR01227409">
    <property type="protein sequence ID" value="GBL61836.1"/>
    <property type="molecule type" value="Genomic_DNA"/>
</dbReference>
<gene>
    <name evidence="1" type="ORF">AVEN_251307_1</name>
</gene>
<sequence>GVRNSRGPKKTYPT</sequence>
<reference evidence="1 2" key="1">
    <citation type="journal article" date="2019" name="Sci. Rep.">
        <title>Orb-weaving spider Araneus ventricosus genome elucidates the spidroin gene catalogue.</title>
        <authorList>
            <person name="Kono N."/>
            <person name="Nakamura H."/>
            <person name="Ohtoshi R."/>
            <person name="Moran D.A.P."/>
            <person name="Shinohara A."/>
            <person name="Yoshida Y."/>
            <person name="Fujiwara M."/>
            <person name="Mori M."/>
            <person name="Tomita M."/>
            <person name="Arakawa K."/>
        </authorList>
    </citation>
    <scope>NUCLEOTIDE SEQUENCE [LARGE SCALE GENOMIC DNA]</scope>
</reference>